<dbReference type="InterPro" id="IPR006059">
    <property type="entry name" value="SBP"/>
</dbReference>
<dbReference type="PANTHER" id="PTHR43649:SF31">
    <property type="entry name" value="SN-GLYCEROL-3-PHOSPHATE-BINDING PERIPLASMIC PROTEIN UGPB"/>
    <property type="match status" value="1"/>
</dbReference>
<name>A0A0Q3SS21_9HYPH</name>
<dbReference type="EMBL" id="FUYX01000002">
    <property type="protein sequence ID" value="SKB47885.1"/>
    <property type="molecule type" value="Genomic_DNA"/>
</dbReference>
<keyword evidence="6 9" id="KW-0732">Signal</keyword>
<dbReference type="AlphaFoldDB" id="A0A0Q3SS21"/>
<dbReference type="CDD" id="cd14748">
    <property type="entry name" value="PBP2_UgpB"/>
    <property type="match status" value="1"/>
</dbReference>
<evidence type="ECO:0000313" key="13">
    <source>
        <dbReference type="Proteomes" id="UP000190130"/>
    </source>
</evidence>
<dbReference type="STRING" id="53254.SAMN05660750_00893"/>
<keyword evidence="7" id="KW-0574">Periplasm</keyword>
<sequence>MRPFFGALAGAGALLLAGVSAVQAATEIEFWHAMSGALGERVDELVKKFNDSQKDYVVKAIGKGTYDEVLNGTIAAYRAKRQPEIVQSNERSFLTMVNSGAIISTSDLMAQQGRPIDVAKYIAPVVSYYAIDGKLQAMPFNSSTPILFYNRDHFKAAGFDKPGATWQELEPQLEAIKAKGVSKCAMVLPGDYEWSFLENYSAVNDIPYATKRNGMDGLDTNFVFNKGKLVGQVERMKRLITSGAMQIAGQGVIPIQLFTSGECSTIIASTASHAAVVAAAKFDWNATGLPYEQGVTPKNSVIGGAALWTLKGHSPEKYKAIAAFYDFLARTDTQVWWHQATGYVPVTTAAYEAAKAQGYYDKNPTREIAVVQLMRGTPSDNSLGFRIGNSNQINVAIMEEVSAAFLGRKPVQQALDDAVSRGNEALRRYEQLNAGKK</sequence>
<comment type="similarity">
    <text evidence="2">Belongs to the bacterial solute-binding protein 1 family.</text>
</comment>
<dbReference type="EMBL" id="LMAR01000080">
    <property type="protein sequence ID" value="KQK28226.1"/>
    <property type="molecule type" value="Genomic_DNA"/>
</dbReference>
<dbReference type="Proteomes" id="UP000051562">
    <property type="component" value="Unassembled WGS sequence"/>
</dbReference>
<dbReference type="GO" id="GO:0042597">
    <property type="term" value="C:periplasmic space"/>
    <property type="evidence" value="ECO:0007669"/>
    <property type="project" value="UniProtKB-SubCell"/>
</dbReference>
<reference evidence="10 12" key="1">
    <citation type="submission" date="2015-10" db="EMBL/GenBank/DDBJ databases">
        <title>Draft genome of Bosea thiooxidans.</title>
        <authorList>
            <person name="Wang X."/>
        </authorList>
    </citation>
    <scope>NUCLEOTIDE SEQUENCE [LARGE SCALE GENOMIC DNA]</scope>
    <source>
        <strain evidence="10 12">CGMCC 9174</strain>
    </source>
</reference>
<dbReference type="SUPFAM" id="SSF53850">
    <property type="entry name" value="Periplasmic binding protein-like II"/>
    <property type="match status" value="1"/>
</dbReference>
<protein>
    <recommendedName>
        <fullName evidence="4">sn-glycerol-3-phosphate-binding periplasmic protein UgpB</fullName>
    </recommendedName>
</protein>
<feature type="chain" id="PRO_5014520602" description="sn-glycerol-3-phosphate-binding periplasmic protein UgpB" evidence="9">
    <location>
        <begin position="25"/>
        <end position="437"/>
    </location>
</feature>
<comment type="subcellular location">
    <subcellularLocation>
        <location evidence="1">Periplasm</location>
    </subcellularLocation>
</comment>
<evidence type="ECO:0000256" key="2">
    <source>
        <dbReference type="ARBA" id="ARBA00008520"/>
    </source>
</evidence>
<reference evidence="11 13" key="2">
    <citation type="submission" date="2017-02" db="EMBL/GenBank/DDBJ databases">
        <authorList>
            <person name="Peterson S.W."/>
        </authorList>
    </citation>
    <scope>NUCLEOTIDE SEQUENCE [LARGE SCALE GENOMIC DNA]</scope>
    <source>
        <strain evidence="11 13">DSM 9653</strain>
    </source>
</reference>
<evidence type="ECO:0000256" key="6">
    <source>
        <dbReference type="ARBA" id="ARBA00022729"/>
    </source>
</evidence>
<keyword evidence="5" id="KW-0813">Transport</keyword>
<organism evidence="10 12">
    <name type="scientific">Bosea thiooxidans</name>
    <dbReference type="NCBI Taxonomy" id="53254"/>
    <lineage>
        <taxon>Bacteria</taxon>
        <taxon>Pseudomonadati</taxon>
        <taxon>Pseudomonadota</taxon>
        <taxon>Alphaproteobacteria</taxon>
        <taxon>Hyphomicrobiales</taxon>
        <taxon>Boseaceae</taxon>
        <taxon>Bosea</taxon>
    </lineage>
</organism>
<evidence type="ECO:0000313" key="10">
    <source>
        <dbReference type="EMBL" id="KQK28226.1"/>
    </source>
</evidence>
<accession>A0A0Q3SS21</accession>
<evidence type="ECO:0000256" key="3">
    <source>
        <dbReference type="ARBA" id="ARBA00011557"/>
    </source>
</evidence>
<dbReference type="Proteomes" id="UP000190130">
    <property type="component" value="Unassembled WGS sequence"/>
</dbReference>
<dbReference type="InterPro" id="IPR050490">
    <property type="entry name" value="Bact_solute-bd_prot1"/>
</dbReference>
<proteinExistence type="inferred from homology"/>
<keyword evidence="12" id="KW-1185">Reference proteome</keyword>
<comment type="function">
    <text evidence="8">Part of the ABC transporter complex UgpBAEC involved in sn-glycerol-3-phosphate (G3P) import. Binds G3P.</text>
</comment>
<feature type="signal peptide" evidence="9">
    <location>
        <begin position="1"/>
        <end position="24"/>
    </location>
</feature>
<evidence type="ECO:0000313" key="11">
    <source>
        <dbReference type="EMBL" id="SKB47885.1"/>
    </source>
</evidence>
<dbReference type="PANTHER" id="PTHR43649">
    <property type="entry name" value="ARABINOSE-BINDING PROTEIN-RELATED"/>
    <property type="match status" value="1"/>
</dbReference>
<comment type="subunit">
    <text evidence="3">The complex is composed of two ATP-binding proteins (UgpC), two transmembrane proteins (UgpA and UgpE) and a solute-binding protein (UgpB).</text>
</comment>
<evidence type="ECO:0000313" key="12">
    <source>
        <dbReference type="Proteomes" id="UP000051562"/>
    </source>
</evidence>
<dbReference type="Gene3D" id="3.40.190.10">
    <property type="entry name" value="Periplasmic binding protein-like II"/>
    <property type="match status" value="2"/>
</dbReference>
<evidence type="ECO:0000256" key="8">
    <source>
        <dbReference type="ARBA" id="ARBA00034473"/>
    </source>
</evidence>
<dbReference type="RefSeq" id="WP_055730526.1">
    <property type="nucleotide sequence ID" value="NZ_FUYX01000002.1"/>
</dbReference>
<evidence type="ECO:0000256" key="5">
    <source>
        <dbReference type="ARBA" id="ARBA00022448"/>
    </source>
</evidence>
<dbReference type="Pfam" id="PF13416">
    <property type="entry name" value="SBP_bac_8"/>
    <property type="match status" value="1"/>
</dbReference>
<evidence type="ECO:0000256" key="9">
    <source>
        <dbReference type="SAM" id="SignalP"/>
    </source>
</evidence>
<evidence type="ECO:0000256" key="4">
    <source>
        <dbReference type="ARBA" id="ARBA00017470"/>
    </source>
</evidence>
<gene>
    <name evidence="10" type="ORF">ARD30_23120</name>
    <name evidence="11" type="ORF">SAMN05660750_00893</name>
</gene>
<evidence type="ECO:0000256" key="7">
    <source>
        <dbReference type="ARBA" id="ARBA00022764"/>
    </source>
</evidence>
<evidence type="ECO:0000256" key="1">
    <source>
        <dbReference type="ARBA" id="ARBA00004418"/>
    </source>
</evidence>